<comment type="catalytic activity">
    <reaction evidence="19">
        <text>cholesterol + NADPH + O2 + H(+) = 7-dehydrocholesterol + NADP(+) + 2 H2O</text>
        <dbReference type="Rhea" id="RHEA:45024"/>
        <dbReference type="ChEBI" id="CHEBI:15377"/>
        <dbReference type="ChEBI" id="CHEBI:15378"/>
        <dbReference type="ChEBI" id="CHEBI:15379"/>
        <dbReference type="ChEBI" id="CHEBI:16113"/>
        <dbReference type="ChEBI" id="CHEBI:17759"/>
        <dbReference type="ChEBI" id="CHEBI:57783"/>
        <dbReference type="ChEBI" id="CHEBI:58349"/>
        <dbReference type="EC" id="1.14.19.21"/>
    </reaction>
    <physiologicalReaction direction="left-to-right" evidence="19">
        <dbReference type="Rhea" id="RHEA:45025"/>
    </physiologicalReaction>
</comment>
<dbReference type="Proteomes" id="UP000632766">
    <property type="component" value="Unassembled WGS sequence"/>
</dbReference>
<comment type="similarity">
    <text evidence="14">Belongs to the cholesterol 7-desaturase family.</text>
</comment>
<evidence type="ECO:0000256" key="2">
    <source>
        <dbReference type="ARBA" id="ARBA00004370"/>
    </source>
</evidence>
<evidence type="ECO:0000256" key="17">
    <source>
        <dbReference type="ARBA" id="ARBA00046982"/>
    </source>
</evidence>
<keyword evidence="5" id="KW-0001">2Fe-2S</keyword>
<dbReference type="EMBL" id="JAECZC010000008">
    <property type="protein sequence ID" value="MBH8561897.1"/>
    <property type="molecule type" value="Genomic_DNA"/>
</dbReference>
<dbReference type="Pfam" id="PF19298">
    <property type="entry name" value="KshA_C"/>
    <property type="match status" value="1"/>
</dbReference>
<evidence type="ECO:0000256" key="9">
    <source>
        <dbReference type="ARBA" id="ARBA00023004"/>
    </source>
</evidence>
<evidence type="ECO:0000259" key="20">
    <source>
        <dbReference type="PROSITE" id="PS51296"/>
    </source>
</evidence>
<evidence type="ECO:0000256" key="8">
    <source>
        <dbReference type="ARBA" id="ARBA00023002"/>
    </source>
</evidence>
<dbReference type="PROSITE" id="PS51296">
    <property type="entry name" value="RIESKE"/>
    <property type="match status" value="1"/>
</dbReference>
<name>A0A8J7HMB5_9NOST</name>
<evidence type="ECO:0000256" key="6">
    <source>
        <dbReference type="ARBA" id="ARBA00022723"/>
    </source>
</evidence>
<comment type="subunit">
    <text evidence="17">Homotrimer. The two-component system 3-ketosteroid-9-alpha-monooxygenase is composed of an oxygenase component KshA and a reductase component KshB.</text>
</comment>
<evidence type="ECO:0000256" key="19">
    <source>
        <dbReference type="ARBA" id="ARBA00049548"/>
    </source>
</evidence>
<accession>A0A8J7HMB5</accession>
<evidence type="ECO:0000256" key="15">
    <source>
        <dbReference type="ARBA" id="ARBA00026095"/>
    </source>
</evidence>
<dbReference type="EC" id="1.14.19.21" evidence="15"/>
<keyword evidence="21" id="KW-0223">Dioxygenase</keyword>
<dbReference type="Gene3D" id="3.90.380.10">
    <property type="entry name" value="Naphthalene 1,2-dioxygenase Alpha Subunit, Chain A, domain 1"/>
    <property type="match status" value="1"/>
</dbReference>
<dbReference type="GO" id="GO:0016020">
    <property type="term" value="C:membrane"/>
    <property type="evidence" value="ECO:0007669"/>
    <property type="project" value="UniProtKB-SubCell"/>
</dbReference>
<evidence type="ECO:0000256" key="14">
    <source>
        <dbReference type="ARBA" id="ARBA00025729"/>
    </source>
</evidence>
<dbReference type="GO" id="GO:0046872">
    <property type="term" value="F:metal ion binding"/>
    <property type="evidence" value="ECO:0007669"/>
    <property type="project" value="UniProtKB-KW"/>
</dbReference>
<dbReference type="PANTHER" id="PTHR21266:SF32">
    <property type="entry name" value="CHOLESTEROL 7-DESATURASE NVD"/>
    <property type="match status" value="1"/>
</dbReference>
<evidence type="ECO:0000256" key="5">
    <source>
        <dbReference type="ARBA" id="ARBA00022714"/>
    </source>
</evidence>
<keyword evidence="9" id="KW-0408">Iron</keyword>
<keyword evidence="11" id="KW-0472">Membrane</keyword>
<dbReference type="GO" id="GO:0005737">
    <property type="term" value="C:cytoplasm"/>
    <property type="evidence" value="ECO:0007669"/>
    <property type="project" value="TreeGrafter"/>
</dbReference>
<keyword evidence="4" id="KW-0812">Transmembrane</keyword>
<evidence type="ECO:0000313" key="22">
    <source>
        <dbReference type="Proteomes" id="UP000632766"/>
    </source>
</evidence>
<comment type="pathway">
    <text evidence="13">Steroid hormone biosynthesis; dafachronic acid biosynthesis.</text>
</comment>
<dbReference type="SUPFAM" id="SSF55961">
    <property type="entry name" value="Bet v1-like"/>
    <property type="match status" value="1"/>
</dbReference>
<keyword evidence="10" id="KW-0411">Iron-sulfur</keyword>
<reference evidence="21 22" key="1">
    <citation type="journal article" date="2021" name="Int. J. Syst. Evol. Microbiol.">
        <title>Amazonocrinis nigriterrae gen. nov., sp. nov., Atlanticothrix silvestris gen. nov., sp. nov. and Dendronalium phyllosphericum gen. nov., sp. nov., nostocacean cyanobacteria from Brazilian environments.</title>
        <authorList>
            <person name="Alvarenga D.O."/>
            <person name="Andreote A.P.D."/>
            <person name="Branco L.H.Z."/>
            <person name="Delbaje E."/>
            <person name="Cruz R.B."/>
            <person name="Varani A.M."/>
            <person name="Fiore M.F."/>
        </authorList>
    </citation>
    <scope>NUCLEOTIDE SEQUENCE [LARGE SCALE GENOMIC DNA]</scope>
    <source>
        <strain evidence="21 22">CENA67</strain>
    </source>
</reference>
<evidence type="ECO:0000256" key="16">
    <source>
        <dbReference type="ARBA" id="ARBA00030944"/>
    </source>
</evidence>
<evidence type="ECO:0000256" key="1">
    <source>
        <dbReference type="ARBA" id="ARBA00001962"/>
    </source>
</evidence>
<dbReference type="Gene3D" id="2.102.10.10">
    <property type="entry name" value="Rieske [2Fe-2S] iron-sulphur domain"/>
    <property type="match status" value="1"/>
</dbReference>
<dbReference type="SUPFAM" id="SSF50022">
    <property type="entry name" value="ISP domain"/>
    <property type="match status" value="1"/>
</dbReference>
<dbReference type="InterPro" id="IPR050584">
    <property type="entry name" value="Cholesterol_7-desaturase"/>
</dbReference>
<dbReference type="InterPro" id="IPR017941">
    <property type="entry name" value="Rieske_2Fe-2S"/>
</dbReference>
<evidence type="ECO:0000313" key="21">
    <source>
        <dbReference type="EMBL" id="MBH8561897.1"/>
    </source>
</evidence>
<dbReference type="GO" id="GO:0051537">
    <property type="term" value="F:2 iron, 2 sulfur cluster binding"/>
    <property type="evidence" value="ECO:0007669"/>
    <property type="project" value="UniProtKB-KW"/>
</dbReference>
<evidence type="ECO:0000256" key="10">
    <source>
        <dbReference type="ARBA" id="ARBA00023014"/>
    </source>
</evidence>
<proteinExistence type="inferred from homology"/>
<evidence type="ECO:0000256" key="7">
    <source>
        <dbReference type="ARBA" id="ARBA00022989"/>
    </source>
</evidence>
<evidence type="ECO:0000256" key="11">
    <source>
        <dbReference type="ARBA" id="ARBA00023136"/>
    </source>
</evidence>
<evidence type="ECO:0000256" key="13">
    <source>
        <dbReference type="ARBA" id="ARBA00025712"/>
    </source>
</evidence>
<dbReference type="GO" id="GO:0170056">
    <property type="term" value="F:cholesterol 7-desaturase [NAD(P)H] activity"/>
    <property type="evidence" value="ECO:0007669"/>
    <property type="project" value="UniProtKB-EC"/>
</dbReference>
<keyword evidence="6" id="KW-0479">Metal-binding</keyword>
<dbReference type="AlphaFoldDB" id="A0A8J7HMB5"/>
<keyword evidence="8" id="KW-0560">Oxidoreductase</keyword>
<comment type="cofactor">
    <cofactor evidence="1">
        <name>Fe cation</name>
        <dbReference type="ChEBI" id="CHEBI:24875"/>
    </cofactor>
</comment>
<keyword evidence="22" id="KW-1185">Reference proteome</keyword>
<dbReference type="GO" id="GO:0008203">
    <property type="term" value="P:cholesterol metabolic process"/>
    <property type="evidence" value="ECO:0007669"/>
    <property type="project" value="InterPro"/>
</dbReference>
<organism evidence="21 22">
    <name type="scientific">Amazonocrinis nigriterrae CENA67</name>
    <dbReference type="NCBI Taxonomy" id="2794033"/>
    <lineage>
        <taxon>Bacteria</taxon>
        <taxon>Bacillati</taxon>
        <taxon>Cyanobacteriota</taxon>
        <taxon>Cyanophyceae</taxon>
        <taxon>Nostocales</taxon>
        <taxon>Nostocaceae</taxon>
        <taxon>Amazonocrinis</taxon>
        <taxon>Amazonocrinis nigriterrae</taxon>
    </lineage>
</organism>
<dbReference type="GO" id="GO:0004497">
    <property type="term" value="F:monooxygenase activity"/>
    <property type="evidence" value="ECO:0007669"/>
    <property type="project" value="UniProtKB-ARBA"/>
</dbReference>
<dbReference type="PANTHER" id="PTHR21266">
    <property type="entry name" value="IRON-SULFUR DOMAIN CONTAINING PROTEIN"/>
    <property type="match status" value="1"/>
</dbReference>
<dbReference type="InterPro" id="IPR036922">
    <property type="entry name" value="Rieske_2Fe-2S_sf"/>
</dbReference>
<dbReference type="GO" id="GO:0051213">
    <property type="term" value="F:dioxygenase activity"/>
    <property type="evidence" value="ECO:0007669"/>
    <property type="project" value="UniProtKB-KW"/>
</dbReference>
<evidence type="ECO:0000256" key="4">
    <source>
        <dbReference type="ARBA" id="ARBA00022692"/>
    </source>
</evidence>
<comment type="caution">
    <text evidence="21">The sequence shown here is derived from an EMBL/GenBank/DDBJ whole genome shotgun (WGS) entry which is preliminary data.</text>
</comment>
<gene>
    <name evidence="21" type="ORF">I8748_06865</name>
</gene>
<sequence>MSRFSYPAFPNSWFQVAWSDELAIGEVKPLHYFGRDLVAFRGEDSVVHVLDAHCPHLGANLAMGGKVVGNNVQCPFHGWCFDGEGKCTSIPYTTKIPHKAKVNNWPVREANGIITVYFHAAGKSPNFEIPVIKGDDGEDLIVHEKMKWRVHCRSRDLVENLVDPVHIKFLHGNTVIPEATFAWGDYSFDIHTIGKEIVGEQEIEGRTHFSIWGAGCLILNIWSEGQKLPFVTCNYMSPVDEEYVDFYMSLLSDKAVDETTKQIISSCSEKWKSGAEEDIIIWNHKISPERPILCEGDGPIMQFRRWYSQFFISELVDKDSFNIAEPVAVL</sequence>
<keyword evidence="7" id="KW-1133">Transmembrane helix</keyword>
<comment type="pathway">
    <text evidence="3">Hormone biosynthesis.</text>
</comment>
<keyword evidence="12" id="KW-0753">Steroid metabolism</keyword>
<keyword evidence="12" id="KW-0443">Lipid metabolism</keyword>
<evidence type="ECO:0000256" key="18">
    <source>
        <dbReference type="ARBA" id="ARBA00047853"/>
    </source>
</evidence>
<dbReference type="Pfam" id="PF00355">
    <property type="entry name" value="Rieske"/>
    <property type="match status" value="1"/>
</dbReference>
<protein>
    <recommendedName>
        <fullName evidence="15">cholesterol 7-desaturase</fullName>
        <ecNumber evidence="15">1.14.19.21</ecNumber>
    </recommendedName>
    <alternativeName>
        <fullName evidence="16">Rieske-type oxygenase</fullName>
    </alternativeName>
</protein>
<dbReference type="RefSeq" id="WP_198123894.1">
    <property type="nucleotide sequence ID" value="NZ_JAECZC010000008.1"/>
</dbReference>
<dbReference type="CDD" id="cd03469">
    <property type="entry name" value="Rieske_RO_Alpha_N"/>
    <property type="match status" value="1"/>
</dbReference>
<dbReference type="InterPro" id="IPR045605">
    <property type="entry name" value="KshA-like_C"/>
</dbReference>
<evidence type="ECO:0000256" key="3">
    <source>
        <dbReference type="ARBA" id="ARBA00004972"/>
    </source>
</evidence>
<comment type="subcellular location">
    <subcellularLocation>
        <location evidence="2">Membrane</location>
    </subcellularLocation>
</comment>
<evidence type="ECO:0000256" key="12">
    <source>
        <dbReference type="ARBA" id="ARBA00023221"/>
    </source>
</evidence>
<feature type="domain" description="Rieske" evidence="20">
    <location>
        <begin position="13"/>
        <end position="116"/>
    </location>
</feature>
<comment type="catalytic activity">
    <reaction evidence="18">
        <text>cholesterol + NADH + O2 + H(+) = 7-dehydrocholesterol + NAD(+) + 2 H2O</text>
        <dbReference type="Rhea" id="RHEA:51644"/>
        <dbReference type="ChEBI" id="CHEBI:15377"/>
        <dbReference type="ChEBI" id="CHEBI:15378"/>
        <dbReference type="ChEBI" id="CHEBI:15379"/>
        <dbReference type="ChEBI" id="CHEBI:16113"/>
        <dbReference type="ChEBI" id="CHEBI:17759"/>
        <dbReference type="ChEBI" id="CHEBI:57540"/>
        <dbReference type="ChEBI" id="CHEBI:57945"/>
        <dbReference type="EC" id="1.14.19.21"/>
    </reaction>
    <physiologicalReaction direction="left-to-right" evidence="18">
        <dbReference type="Rhea" id="RHEA:51645"/>
    </physiologicalReaction>
</comment>